<comment type="caution">
    <text evidence="1">The sequence shown here is derived from an EMBL/GenBank/DDBJ whole genome shotgun (WGS) entry which is preliminary data.</text>
</comment>
<dbReference type="Proteomes" id="UP001060085">
    <property type="component" value="Linkage Group LG03"/>
</dbReference>
<reference evidence="2" key="1">
    <citation type="journal article" date="2023" name="Nat. Plants">
        <title>Single-cell RNA sequencing provides a high-resolution roadmap for understanding the multicellular compartmentation of specialized metabolism.</title>
        <authorList>
            <person name="Sun S."/>
            <person name="Shen X."/>
            <person name="Li Y."/>
            <person name="Li Y."/>
            <person name="Wang S."/>
            <person name="Li R."/>
            <person name="Zhang H."/>
            <person name="Shen G."/>
            <person name="Guo B."/>
            <person name="Wei J."/>
            <person name="Xu J."/>
            <person name="St-Pierre B."/>
            <person name="Chen S."/>
            <person name="Sun C."/>
        </authorList>
    </citation>
    <scope>NUCLEOTIDE SEQUENCE [LARGE SCALE GENOMIC DNA]</scope>
</reference>
<dbReference type="EMBL" id="CM044703">
    <property type="protein sequence ID" value="KAI5672816.1"/>
    <property type="molecule type" value="Genomic_DNA"/>
</dbReference>
<accession>A0ACC0BJR8</accession>
<organism evidence="1 2">
    <name type="scientific">Catharanthus roseus</name>
    <name type="common">Madagascar periwinkle</name>
    <name type="synonym">Vinca rosea</name>
    <dbReference type="NCBI Taxonomy" id="4058"/>
    <lineage>
        <taxon>Eukaryota</taxon>
        <taxon>Viridiplantae</taxon>
        <taxon>Streptophyta</taxon>
        <taxon>Embryophyta</taxon>
        <taxon>Tracheophyta</taxon>
        <taxon>Spermatophyta</taxon>
        <taxon>Magnoliopsida</taxon>
        <taxon>eudicotyledons</taxon>
        <taxon>Gunneridae</taxon>
        <taxon>Pentapetalae</taxon>
        <taxon>asterids</taxon>
        <taxon>lamiids</taxon>
        <taxon>Gentianales</taxon>
        <taxon>Apocynaceae</taxon>
        <taxon>Rauvolfioideae</taxon>
        <taxon>Vinceae</taxon>
        <taxon>Catharanthinae</taxon>
        <taxon>Catharanthus</taxon>
    </lineage>
</organism>
<proteinExistence type="predicted"/>
<protein>
    <submittedName>
        <fullName evidence="1">Uncharacterized protein</fullName>
    </submittedName>
</protein>
<name>A0ACC0BJR8_CATRO</name>
<evidence type="ECO:0000313" key="2">
    <source>
        <dbReference type="Proteomes" id="UP001060085"/>
    </source>
</evidence>
<gene>
    <name evidence="1" type="ORF">M9H77_13180</name>
</gene>
<evidence type="ECO:0000313" key="1">
    <source>
        <dbReference type="EMBL" id="KAI5672816.1"/>
    </source>
</evidence>
<sequence length="207" mass="24475">MKENIRDLYSHRLYDGIDIVCKKQLRLNRQAFTSLCRMLKDHCGLRDTINITVEEALAIFLNILGHNLKNLKVKFDFIRSRKTISRYFNIALCAIIKRGRQYHIQQDIELEGFEDHKWLWFQKNDITTNVLVVCFRDMKLTIYVAWLQGIYLRDALVRSDPLVVPNENDEKLVHVNFTNVDNQIKIIRTTNGWTQFRNALAQAMFAE</sequence>
<keyword evidence="2" id="KW-1185">Reference proteome</keyword>